<evidence type="ECO:0000313" key="2">
    <source>
        <dbReference type="Proteomes" id="UP000276133"/>
    </source>
</evidence>
<comment type="caution">
    <text evidence="1">The sequence shown here is derived from an EMBL/GenBank/DDBJ whole genome shotgun (WGS) entry which is preliminary data.</text>
</comment>
<sequence>MTRKYKFAFSSSVGMQLISFPLEPLILLPRKSMPDTRVTKFSPVSNGSPSTPLSIFNPVSKSTKTFNFLMLLLPLVPRDCHDSVLFPFEGDGKLESFLDE</sequence>
<accession>A0A3M7SVA0</accession>
<dbReference type="Proteomes" id="UP000276133">
    <property type="component" value="Unassembled WGS sequence"/>
</dbReference>
<organism evidence="1 2">
    <name type="scientific">Brachionus plicatilis</name>
    <name type="common">Marine rotifer</name>
    <name type="synonym">Brachionus muelleri</name>
    <dbReference type="NCBI Taxonomy" id="10195"/>
    <lineage>
        <taxon>Eukaryota</taxon>
        <taxon>Metazoa</taxon>
        <taxon>Spiralia</taxon>
        <taxon>Gnathifera</taxon>
        <taxon>Rotifera</taxon>
        <taxon>Eurotatoria</taxon>
        <taxon>Monogononta</taxon>
        <taxon>Pseudotrocha</taxon>
        <taxon>Ploima</taxon>
        <taxon>Brachionidae</taxon>
        <taxon>Brachionus</taxon>
    </lineage>
</organism>
<keyword evidence="2" id="KW-1185">Reference proteome</keyword>
<name>A0A3M7SVA0_BRAPC</name>
<dbReference type="AlphaFoldDB" id="A0A3M7SVA0"/>
<gene>
    <name evidence="1" type="ORF">BpHYR1_012654</name>
</gene>
<proteinExistence type="predicted"/>
<protein>
    <submittedName>
        <fullName evidence="1">Uncharacterized protein</fullName>
    </submittedName>
</protein>
<reference evidence="1 2" key="1">
    <citation type="journal article" date="2018" name="Sci. Rep.">
        <title>Genomic signatures of local adaptation to the degree of environmental predictability in rotifers.</title>
        <authorList>
            <person name="Franch-Gras L."/>
            <person name="Hahn C."/>
            <person name="Garcia-Roger E.M."/>
            <person name="Carmona M.J."/>
            <person name="Serra M."/>
            <person name="Gomez A."/>
        </authorList>
    </citation>
    <scope>NUCLEOTIDE SEQUENCE [LARGE SCALE GENOMIC DNA]</scope>
    <source>
        <strain evidence="1">HYR1</strain>
    </source>
</reference>
<dbReference type="EMBL" id="REGN01000739">
    <property type="protein sequence ID" value="RNA39577.1"/>
    <property type="molecule type" value="Genomic_DNA"/>
</dbReference>
<evidence type="ECO:0000313" key="1">
    <source>
        <dbReference type="EMBL" id="RNA39577.1"/>
    </source>
</evidence>